<keyword evidence="13" id="KW-1185">Reference proteome</keyword>
<evidence type="ECO:0000256" key="9">
    <source>
        <dbReference type="SAM" id="Coils"/>
    </source>
</evidence>
<dbReference type="CDD" id="cd03272">
    <property type="entry name" value="ABC_SMC3_euk"/>
    <property type="match status" value="1"/>
</dbReference>
<dbReference type="Gene3D" id="3.40.50.300">
    <property type="entry name" value="P-loop containing nucleotide triphosphate hydrolases"/>
    <property type="match status" value="2"/>
</dbReference>
<evidence type="ECO:0000256" key="5">
    <source>
        <dbReference type="ARBA" id="ARBA00023054"/>
    </source>
</evidence>
<evidence type="ECO:0000256" key="10">
    <source>
        <dbReference type="SAM" id="MobiDB-lite"/>
    </source>
</evidence>
<dbReference type="Proteomes" id="UP001303373">
    <property type="component" value="Chromosome 10"/>
</dbReference>
<comment type="subcellular location">
    <subcellularLocation>
        <location evidence="1 8">Nucleus</location>
    </subcellularLocation>
</comment>
<keyword evidence="3" id="KW-0132">Cell division</keyword>
<dbReference type="GO" id="GO:0051276">
    <property type="term" value="P:chromosome organization"/>
    <property type="evidence" value="ECO:0007669"/>
    <property type="project" value="InterPro"/>
</dbReference>
<dbReference type="GO" id="GO:0007059">
    <property type="term" value="P:chromosome segregation"/>
    <property type="evidence" value="ECO:0007669"/>
    <property type="project" value="UniProtKB-ARBA"/>
</dbReference>
<dbReference type="PANTHER" id="PTHR43977">
    <property type="entry name" value="STRUCTURAL MAINTENANCE OF CHROMOSOMES PROTEIN 3"/>
    <property type="match status" value="1"/>
</dbReference>
<feature type="region of interest" description="Disordered" evidence="10">
    <location>
        <begin position="1053"/>
        <end position="1084"/>
    </location>
</feature>
<dbReference type="InterPro" id="IPR024704">
    <property type="entry name" value="SMC"/>
</dbReference>
<evidence type="ECO:0000259" key="11">
    <source>
        <dbReference type="SMART" id="SM00968"/>
    </source>
</evidence>
<evidence type="ECO:0000256" key="6">
    <source>
        <dbReference type="ARBA" id="ARBA00023242"/>
    </source>
</evidence>
<dbReference type="PIRSF" id="PIRSF005719">
    <property type="entry name" value="SMC"/>
    <property type="match status" value="1"/>
</dbReference>
<keyword evidence="6 8" id="KW-0539">Nucleus</keyword>
<dbReference type="Gene3D" id="1.20.1060.20">
    <property type="match status" value="1"/>
</dbReference>
<sequence length="1208" mass="138042">MFIKQIIIQGFKSYKDQTVIEPFSPKHNVIVGRNGSGKSNFFAAVRFVLGDSYTQMGREERQGLLHEGAGSAVMSAYVEVIFDNSDSRFPTDTAEVTLRRTIGQKKDEYSLNRKNTTKGEVMNMLETAGFSKDNPYYILPQGRVTAITNMKDDGRLDMLKKVAGTDVYDNKRAESRKIMEESEHKRAKIDELLEHIRSRLDELEEEKEELRAFTERDRERKCLEYTIHRKDQEALQEALDRLDAEREGGAGQTEENREALEAGEAELETVDKQISELKQQIKLLIEEKSQLEDERRETAKEKAKIELTVQSMLHNQSALQQAKAQHDSQLHEVQTQIAEREAQLAQLLPEYNAKKEEEKAVKQQLQDTEAIRQRLYAKQSRQNQYKSKKERDDFLRKEIKDVYDSLARRKAVLMDIGEEITEQELDISRLEKEITELRNRIENRGDDQQNISAIVQTAKEERERLQDRRKELWREEARLDSVIENAKRELDNAEKFLSHMMDQNTNRGLQNVRRIVKQHNIQGAYGPLGELFEYSEKYKTAIEVTAGTSLFNYVVDTDETATRILEILKKEHGGRVTFVPLSRVKTRPVNIPKANDAVHLITRLKYNPMYENAFQQVFGKTIVCPNLQVASQYARSHGVSAITPEGDRSDKKGALTGGYHDTRNSRTDGMKRVLHARGEYESHASRKAEIEEELSIIAQQITKAMSDVQKAEMQRSQLEGGYGPLRDELRRLETSLNLKRDELEKKQRQRENTEGLVRDLSEQVKGFEVEMASDFKKALSREEEKQLESAGAQLPELRKQNAKLASERSELETIKTTIENELRENLRLTLDQIQSTDMEAGADIYGANGTRVKEHQRDLKRITKVLETIEAKLNSLEQEIEQGQEQLAAEEADRANRQKEIEDLARSIRNHQKSVEKGAQKRTALQTRLTEVRNAINALGALPEAAHKDQYLKMSSNTATTRLHKAQEALKKYGHVNKRAFEQFSQFERQREVLEGRRKELDTSDASIRELIDILDTRKDEAIERTFRQVSKEFASIFERLVPAGKGRLVIQRRSDKQARRAAADDDDSDDEEQRAGGGGVENYTGVGISVSFNSKHDEQQRIQQLSGGQKSLCALALVFAIQASDPAPFYLFDEIDANLDAQYRTAVAELLRSSSDKGQFICTTFRPEMLRVAAKCYGVSYLGKASSIDVVSREQALDFVEGQVGGK</sequence>
<dbReference type="InterPro" id="IPR041741">
    <property type="entry name" value="SMC3_ABC_euk"/>
</dbReference>
<reference evidence="12 13" key="1">
    <citation type="submission" date="2023-11" db="EMBL/GenBank/DDBJ databases">
        <title>An acidophilic fungus is an integral part of prey digestion in a carnivorous sundew plant.</title>
        <authorList>
            <person name="Tsai I.J."/>
        </authorList>
    </citation>
    <scope>NUCLEOTIDE SEQUENCE [LARGE SCALE GENOMIC DNA]</scope>
    <source>
        <strain evidence="12">169a</strain>
    </source>
</reference>
<proteinExistence type="inferred from homology"/>
<feature type="coiled-coil region" evidence="9">
    <location>
        <begin position="413"/>
        <end position="503"/>
    </location>
</feature>
<dbReference type="GO" id="GO:0051301">
    <property type="term" value="P:cell division"/>
    <property type="evidence" value="ECO:0007669"/>
    <property type="project" value="UniProtKB-KW"/>
</dbReference>
<dbReference type="AlphaFoldDB" id="A0AAQ3M8I4"/>
<dbReference type="EMBL" id="CP138589">
    <property type="protein sequence ID" value="WPH03250.1"/>
    <property type="molecule type" value="Genomic_DNA"/>
</dbReference>
<feature type="coiled-coil region" evidence="9">
    <location>
        <begin position="852"/>
        <end position="907"/>
    </location>
</feature>
<evidence type="ECO:0000313" key="13">
    <source>
        <dbReference type="Proteomes" id="UP001303373"/>
    </source>
</evidence>
<name>A0AAQ3M8I4_9PEZI</name>
<dbReference type="InterPro" id="IPR003395">
    <property type="entry name" value="RecF/RecN/SMC_N"/>
</dbReference>
<evidence type="ECO:0000256" key="2">
    <source>
        <dbReference type="ARBA" id="ARBA00005917"/>
    </source>
</evidence>
<evidence type="ECO:0000313" key="12">
    <source>
        <dbReference type="EMBL" id="WPH03250.1"/>
    </source>
</evidence>
<protein>
    <recommendedName>
        <fullName evidence="8">Structural maintenance of chromosomes protein</fullName>
    </recommendedName>
</protein>
<dbReference type="SMART" id="SM00968">
    <property type="entry name" value="SMC_hinge"/>
    <property type="match status" value="1"/>
</dbReference>
<feature type="region of interest" description="Disordered" evidence="10">
    <location>
        <begin position="641"/>
        <end position="667"/>
    </location>
</feature>
<dbReference type="FunFam" id="3.40.50.300:FF:000424">
    <property type="entry name" value="Structural maintenance of chromosomes 3"/>
    <property type="match status" value="1"/>
</dbReference>
<keyword evidence="5 9" id="KW-0175">Coiled coil</keyword>
<evidence type="ECO:0000256" key="8">
    <source>
        <dbReference type="PIRNR" id="PIRNR005719"/>
    </source>
</evidence>
<dbReference type="Pfam" id="PF02463">
    <property type="entry name" value="SMC_N"/>
    <property type="match status" value="1"/>
</dbReference>
<dbReference type="Pfam" id="PF06470">
    <property type="entry name" value="SMC_hinge"/>
    <property type="match status" value="1"/>
</dbReference>
<organism evidence="12 13">
    <name type="scientific">Acrodontium crateriforme</name>
    <dbReference type="NCBI Taxonomy" id="150365"/>
    <lineage>
        <taxon>Eukaryota</taxon>
        <taxon>Fungi</taxon>
        <taxon>Dikarya</taxon>
        <taxon>Ascomycota</taxon>
        <taxon>Pezizomycotina</taxon>
        <taxon>Dothideomycetes</taxon>
        <taxon>Dothideomycetidae</taxon>
        <taxon>Mycosphaerellales</taxon>
        <taxon>Teratosphaeriaceae</taxon>
        <taxon>Acrodontium</taxon>
    </lineage>
</organism>
<evidence type="ECO:0000256" key="7">
    <source>
        <dbReference type="ARBA" id="ARBA00023306"/>
    </source>
</evidence>
<dbReference type="InterPro" id="IPR036277">
    <property type="entry name" value="SMC_hinge_sf"/>
</dbReference>
<comment type="similarity">
    <text evidence="2">Belongs to the SMC family. SMC3 subfamily.</text>
</comment>
<dbReference type="FunFam" id="3.40.50.300:FF:000370">
    <property type="entry name" value="Structural maintenance of chromosomes 3"/>
    <property type="match status" value="1"/>
</dbReference>
<feature type="domain" description="SMC hinge" evidence="11">
    <location>
        <begin position="522"/>
        <end position="634"/>
    </location>
</feature>
<feature type="compositionally biased region" description="Basic and acidic residues" evidence="10">
    <location>
        <begin position="1053"/>
        <end position="1064"/>
    </location>
</feature>
<evidence type="ECO:0000256" key="3">
    <source>
        <dbReference type="ARBA" id="ARBA00022618"/>
    </source>
</evidence>
<gene>
    <name evidence="12" type="ORF">R9X50_00612700</name>
</gene>
<dbReference type="InterPro" id="IPR010935">
    <property type="entry name" value="SMC_hinge"/>
</dbReference>
<dbReference type="GO" id="GO:0016887">
    <property type="term" value="F:ATP hydrolysis activity"/>
    <property type="evidence" value="ECO:0007669"/>
    <property type="project" value="InterPro"/>
</dbReference>
<dbReference type="GO" id="GO:0005524">
    <property type="term" value="F:ATP binding"/>
    <property type="evidence" value="ECO:0007669"/>
    <property type="project" value="InterPro"/>
</dbReference>
<keyword evidence="4" id="KW-0498">Mitosis</keyword>
<dbReference type="GO" id="GO:0005634">
    <property type="term" value="C:nucleus"/>
    <property type="evidence" value="ECO:0007669"/>
    <property type="project" value="UniProtKB-SubCell"/>
</dbReference>
<dbReference type="GO" id="GO:0005694">
    <property type="term" value="C:chromosome"/>
    <property type="evidence" value="ECO:0007669"/>
    <property type="project" value="InterPro"/>
</dbReference>
<accession>A0AAQ3M8I4</accession>
<feature type="coiled-coil region" evidence="9">
    <location>
        <begin position="186"/>
        <end position="308"/>
    </location>
</feature>
<feature type="coiled-coil region" evidence="9">
    <location>
        <begin position="726"/>
        <end position="824"/>
    </location>
</feature>
<dbReference type="SUPFAM" id="SSF52540">
    <property type="entry name" value="P-loop containing nucleoside triphosphate hydrolases"/>
    <property type="match status" value="1"/>
</dbReference>
<evidence type="ECO:0000256" key="1">
    <source>
        <dbReference type="ARBA" id="ARBA00004123"/>
    </source>
</evidence>
<dbReference type="InterPro" id="IPR027417">
    <property type="entry name" value="P-loop_NTPase"/>
</dbReference>
<evidence type="ECO:0000256" key="4">
    <source>
        <dbReference type="ARBA" id="ARBA00022776"/>
    </source>
</evidence>
<dbReference type="Gene3D" id="3.30.70.1620">
    <property type="match status" value="1"/>
</dbReference>
<dbReference type="SUPFAM" id="SSF75553">
    <property type="entry name" value="Smc hinge domain"/>
    <property type="match status" value="1"/>
</dbReference>
<keyword evidence="7" id="KW-0131">Cell cycle</keyword>